<evidence type="ECO:0000313" key="2">
    <source>
        <dbReference type="EMBL" id="TWU71664.1"/>
    </source>
</evidence>
<dbReference type="Proteomes" id="UP000317257">
    <property type="component" value="Unassembled WGS sequence"/>
</dbReference>
<sequence>MAHFIVYLWRSVSSFLLKRSVTAPFILILPLVTRCQPKLWQWFGCVCHRRAEWTIAERKDNWWNLGHSIGLHDDECPKGTVYTEADQGFHRSYSCFIGIIGWLLSCRSACIDGLQALLSTSTFHVFGLDLLLHLPELIYPRFLQHITSMELLWVDHGRYLEQHPLGKNTQRTTTSHTFSATSWLPSRTYYETLSPGLNSTSLFQVGCGPCFFTIIMLCKAAVYGLCLRIIRIIRNTI</sequence>
<evidence type="ECO:0000256" key="1">
    <source>
        <dbReference type="SAM" id="Phobius"/>
    </source>
</evidence>
<feature type="transmembrane region" description="Helical" evidence="1">
    <location>
        <begin position="211"/>
        <end position="230"/>
    </location>
</feature>
<comment type="caution">
    <text evidence="2">The sequence shown here is derived from an EMBL/GenBank/DDBJ whole genome shotgun (WGS) entry which is preliminary data.</text>
</comment>
<evidence type="ECO:0000313" key="3">
    <source>
        <dbReference type="Proteomes" id="UP000317257"/>
    </source>
</evidence>
<keyword evidence="1" id="KW-0812">Transmembrane</keyword>
<keyword evidence="1" id="KW-0472">Membrane</keyword>
<accession>A0A5C6G2F5</accession>
<dbReference type="EMBL" id="SBHS01000039">
    <property type="protein sequence ID" value="TWU71664.1"/>
    <property type="molecule type" value="Genomic_DNA"/>
</dbReference>
<name>A0A5C6G2F5_METRR</name>
<organism evidence="2 3">
    <name type="scientific">Metarhizium rileyi (strain RCEF 4871)</name>
    <name type="common">Nomuraea rileyi</name>
    <dbReference type="NCBI Taxonomy" id="1649241"/>
    <lineage>
        <taxon>Eukaryota</taxon>
        <taxon>Fungi</taxon>
        <taxon>Dikarya</taxon>
        <taxon>Ascomycota</taxon>
        <taxon>Pezizomycotina</taxon>
        <taxon>Sordariomycetes</taxon>
        <taxon>Hypocreomycetidae</taxon>
        <taxon>Hypocreales</taxon>
        <taxon>Clavicipitaceae</taxon>
        <taxon>Metarhizium</taxon>
    </lineage>
</organism>
<proteinExistence type="predicted"/>
<gene>
    <name evidence="2" type="ORF">ED733_000627</name>
</gene>
<dbReference type="AlphaFoldDB" id="A0A5C6G2F5"/>
<reference evidence="3" key="1">
    <citation type="submission" date="2018-12" db="EMBL/GenBank/DDBJ databases">
        <title>The complete genome of Metarhizium rileyi, a key fungal pathogen of Lepidoptera.</title>
        <authorList>
            <person name="Binneck E."/>
            <person name="Lastra C.C.L."/>
            <person name="Sosa-Gomez D.R."/>
        </authorList>
    </citation>
    <scope>NUCLEOTIDE SEQUENCE [LARGE SCALE GENOMIC DNA]</scope>
    <source>
        <strain evidence="3">Cep018-CH2</strain>
    </source>
</reference>
<protein>
    <submittedName>
        <fullName evidence="2">Uncharacterized protein</fullName>
    </submittedName>
</protein>
<keyword evidence="1" id="KW-1133">Transmembrane helix</keyword>